<dbReference type="EMBL" id="JAXOVC010000004">
    <property type="protein sequence ID" value="KAK4502606.1"/>
    <property type="molecule type" value="Genomic_DNA"/>
</dbReference>
<evidence type="ECO:0000313" key="2">
    <source>
        <dbReference type="EMBL" id="KAK4502606.1"/>
    </source>
</evidence>
<name>A0ABR0ELZ6_ZASCE</name>
<organism evidence="2 3">
    <name type="scientific">Zasmidium cellare</name>
    <name type="common">Wine cellar mold</name>
    <name type="synonym">Racodium cellare</name>
    <dbReference type="NCBI Taxonomy" id="395010"/>
    <lineage>
        <taxon>Eukaryota</taxon>
        <taxon>Fungi</taxon>
        <taxon>Dikarya</taxon>
        <taxon>Ascomycota</taxon>
        <taxon>Pezizomycotina</taxon>
        <taxon>Dothideomycetes</taxon>
        <taxon>Dothideomycetidae</taxon>
        <taxon>Mycosphaerellales</taxon>
        <taxon>Mycosphaerellaceae</taxon>
        <taxon>Zasmidium</taxon>
    </lineage>
</organism>
<dbReference type="Proteomes" id="UP001305779">
    <property type="component" value="Unassembled WGS sequence"/>
</dbReference>
<keyword evidence="3" id="KW-1185">Reference proteome</keyword>
<evidence type="ECO:0000256" key="1">
    <source>
        <dbReference type="SAM" id="MobiDB-lite"/>
    </source>
</evidence>
<gene>
    <name evidence="2" type="ORF">PRZ48_006032</name>
</gene>
<comment type="caution">
    <text evidence="2">The sequence shown here is derived from an EMBL/GenBank/DDBJ whole genome shotgun (WGS) entry which is preliminary data.</text>
</comment>
<accession>A0ABR0ELZ6</accession>
<reference evidence="2 3" key="1">
    <citation type="journal article" date="2023" name="G3 (Bethesda)">
        <title>A chromosome-level genome assembly of Zasmidium syzygii isolated from banana leaves.</title>
        <authorList>
            <person name="van Westerhoven A.C."/>
            <person name="Mehrabi R."/>
            <person name="Talebi R."/>
            <person name="Steentjes M.B.F."/>
            <person name="Corcolon B."/>
            <person name="Chong P.A."/>
            <person name="Kema G.H.J."/>
            <person name="Seidl M.F."/>
        </authorList>
    </citation>
    <scope>NUCLEOTIDE SEQUENCE [LARGE SCALE GENOMIC DNA]</scope>
    <source>
        <strain evidence="2 3">P124</strain>
    </source>
</reference>
<sequence>MASTRVTETKFVKGTFTCANMRGEARRPTNAPFTCPPALLDLFKADQAQRKATQQAKGEASPPRTKAHELEYITLDDRVPKDYWWAAVHGVTIPTSAVPTSTAVREDKGPIKPCQINRPNHVCMADRLRAMPRFQGKAN</sequence>
<protein>
    <submittedName>
        <fullName evidence="2">Uncharacterized protein</fullName>
    </submittedName>
</protein>
<evidence type="ECO:0000313" key="3">
    <source>
        <dbReference type="Proteomes" id="UP001305779"/>
    </source>
</evidence>
<feature type="region of interest" description="Disordered" evidence="1">
    <location>
        <begin position="47"/>
        <end position="68"/>
    </location>
</feature>
<proteinExistence type="predicted"/>